<evidence type="ECO:0000313" key="3">
    <source>
        <dbReference type="Proteomes" id="UP000569903"/>
    </source>
</evidence>
<organism evidence="2 3">
    <name type="scientific">Listeria newyorkensis</name>
    <dbReference type="NCBI Taxonomy" id="1497681"/>
    <lineage>
        <taxon>Bacteria</taxon>
        <taxon>Bacillati</taxon>
        <taxon>Bacillota</taxon>
        <taxon>Bacilli</taxon>
        <taxon>Bacillales</taxon>
        <taxon>Listeriaceae</taxon>
        <taxon>Listeria</taxon>
    </lineage>
</organism>
<dbReference type="EMBL" id="JAARQN010000013">
    <property type="protein sequence ID" value="MBC1458640.1"/>
    <property type="molecule type" value="Genomic_DNA"/>
</dbReference>
<evidence type="ECO:0000313" key="2">
    <source>
        <dbReference type="EMBL" id="MBC1458640.1"/>
    </source>
</evidence>
<accession>A0A841YZ01</accession>
<evidence type="ECO:0000256" key="1">
    <source>
        <dbReference type="SAM" id="MobiDB-lite"/>
    </source>
</evidence>
<reference evidence="2 3" key="1">
    <citation type="submission" date="2020-03" db="EMBL/GenBank/DDBJ databases">
        <title>Soil Listeria distribution.</title>
        <authorList>
            <person name="Liao J."/>
            <person name="Wiedmann M."/>
        </authorList>
    </citation>
    <scope>NUCLEOTIDE SEQUENCE [LARGE SCALE GENOMIC DNA]</scope>
    <source>
        <strain evidence="2 3">FSL L7-1614</strain>
    </source>
</reference>
<feature type="region of interest" description="Disordered" evidence="1">
    <location>
        <begin position="48"/>
        <end position="80"/>
    </location>
</feature>
<comment type="caution">
    <text evidence="2">The sequence shown here is derived from an EMBL/GenBank/DDBJ whole genome shotgun (WGS) entry which is preliminary data.</text>
</comment>
<dbReference type="Proteomes" id="UP000569903">
    <property type="component" value="Unassembled WGS sequence"/>
</dbReference>
<name>A0A841YZ01_9LIST</name>
<proteinExistence type="predicted"/>
<sequence length="197" mass="23608">MKGKQAKKKYHKQAEKMAHESQLTAALQEIEQLQEQLEERVHSEISLRAETKRLEHEKEMQQENAEQMKQENTKLKVTSQGLQEKNEALAKQLRNEADLIDQIKAIQKELSEYKVKTLEVLSSQKEPLEEISKEHEKTIAKIKQLDNELVKMKKEEKLLKERLNRLRARHNQIMNTKMMKWTGLYWKLRKKLRWKKK</sequence>
<feature type="compositionally biased region" description="Basic residues" evidence="1">
    <location>
        <begin position="1"/>
        <end position="11"/>
    </location>
</feature>
<gene>
    <name evidence="2" type="ORF">HB850_12825</name>
</gene>
<dbReference type="RefSeq" id="WP_185389762.1">
    <property type="nucleotide sequence ID" value="NZ_JAARQN010000013.1"/>
</dbReference>
<dbReference type="AlphaFoldDB" id="A0A841YZ01"/>
<feature type="compositionally biased region" description="Basic and acidic residues" evidence="1">
    <location>
        <begin position="48"/>
        <end position="74"/>
    </location>
</feature>
<protein>
    <submittedName>
        <fullName evidence="2">Uncharacterized protein</fullName>
    </submittedName>
</protein>
<feature type="region of interest" description="Disordered" evidence="1">
    <location>
        <begin position="1"/>
        <end position="22"/>
    </location>
</feature>